<gene>
    <name evidence="1" type="ORF">DEQ80_00330</name>
</gene>
<comment type="caution">
    <text evidence="1">The sequence shown here is derived from an EMBL/GenBank/DDBJ whole genome shotgun (WGS) entry which is preliminary data.</text>
</comment>
<evidence type="ECO:0000313" key="1">
    <source>
        <dbReference type="EMBL" id="HCE16279.1"/>
    </source>
</evidence>
<organism evidence="1 2">
    <name type="scientific">Anaerolinea thermolimosa</name>
    <dbReference type="NCBI Taxonomy" id="229919"/>
    <lineage>
        <taxon>Bacteria</taxon>
        <taxon>Bacillati</taxon>
        <taxon>Chloroflexota</taxon>
        <taxon>Anaerolineae</taxon>
        <taxon>Anaerolineales</taxon>
        <taxon>Anaerolineaceae</taxon>
        <taxon>Anaerolinea</taxon>
    </lineage>
</organism>
<dbReference type="AlphaFoldDB" id="A0A3D1JCG8"/>
<dbReference type="EMBL" id="DPBP01000002">
    <property type="protein sequence ID" value="HCE16279.1"/>
    <property type="molecule type" value="Genomic_DNA"/>
</dbReference>
<proteinExistence type="predicted"/>
<reference evidence="1 2" key="1">
    <citation type="journal article" date="2018" name="Nat. Biotechnol.">
        <title>A standardized bacterial taxonomy based on genome phylogeny substantially revises the tree of life.</title>
        <authorList>
            <person name="Parks D.H."/>
            <person name="Chuvochina M."/>
            <person name="Waite D.W."/>
            <person name="Rinke C."/>
            <person name="Skarshewski A."/>
            <person name="Chaumeil P.A."/>
            <person name="Hugenholtz P."/>
        </authorList>
    </citation>
    <scope>NUCLEOTIDE SEQUENCE [LARGE SCALE GENOMIC DNA]</scope>
    <source>
        <strain evidence="1">UBA8781</strain>
    </source>
</reference>
<sequence>MSSIPRVSLEDTLYLLQLVRETALSRGEEAKAARIAPVVQEMGTLVEKARQVNPAPPPASGILGQPDFKKLLEISQNRTLEPSQPGMSAASVGERNRMIVAMAAAEMSDIEIARQFGLTREEVRLVLNAQKNQPVR</sequence>
<name>A0A3D1JCG8_9CHLR</name>
<dbReference type="OrthoDB" id="165302at2"/>
<accession>A0A3D1JCG8</accession>
<protein>
    <submittedName>
        <fullName evidence="1">Uncharacterized protein</fullName>
    </submittedName>
</protein>
<dbReference type="STRING" id="229919.GCA_001050195_02749"/>
<dbReference type="Proteomes" id="UP000264141">
    <property type="component" value="Unassembled WGS sequence"/>
</dbReference>
<evidence type="ECO:0000313" key="2">
    <source>
        <dbReference type="Proteomes" id="UP000264141"/>
    </source>
</evidence>
<dbReference type="RefSeq" id="WP_062194996.1">
    <property type="nucleotide sequence ID" value="NZ_DF967965.1"/>
</dbReference>